<dbReference type="Proteomes" id="UP000294830">
    <property type="component" value="Unassembled WGS sequence"/>
</dbReference>
<dbReference type="CDD" id="cd17535">
    <property type="entry name" value="REC_NarL-like"/>
    <property type="match status" value="1"/>
</dbReference>
<dbReference type="Pfam" id="PF00196">
    <property type="entry name" value="GerE"/>
    <property type="match status" value="1"/>
</dbReference>
<evidence type="ECO:0000313" key="7">
    <source>
        <dbReference type="Proteomes" id="UP000294830"/>
    </source>
</evidence>
<dbReference type="CDD" id="cd06170">
    <property type="entry name" value="LuxR_C_like"/>
    <property type="match status" value="1"/>
</dbReference>
<dbReference type="PRINTS" id="PR00038">
    <property type="entry name" value="HTHLUXR"/>
</dbReference>
<dbReference type="AlphaFoldDB" id="A0A4R2EC52"/>
<dbReference type="Gene3D" id="3.40.50.2300">
    <property type="match status" value="1"/>
</dbReference>
<dbReference type="SMART" id="SM00421">
    <property type="entry name" value="HTH_LUXR"/>
    <property type="match status" value="1"/>
</dbReference>
<dbReference type="GO" id="GO:0006355">
    <property type="term" value="P:regulation of DNA-templated transcription"/>
    <property type="evidence" value="ECO:0007669"/>
    <property type="project" value="InterPro"/>
</dbReference>
<dbReference type="InterPro" id="IPR039420">
    <property type="entry name" value="WalR-like"/>
</dbReference>
<proteinExistence type="predicted"/>
<evidence type="ECO:0000256" key="3">
    <source>
        <dbReference type="PROSITE-ProRule" id="PRU00169"/>
    </source>
</evidence>
<sequence>MSRTKVSILLVDDHPIFAEALKLLLTTRNDYEVIGTCLNGREMLDFLTNNRPDIALVDINMPVINGEEAITKALELQPDLHIIVLTSEGKSATLERVIHSGVKGFVSKSSCQSELIDAIETVYEGGVHFSQDIFDLLITSMRQPEKNRSIADIFTIREKEIIRLLCQGKTSKEIAQELSINHRTVETHKAKIFEKTGVNNTISLVVCAIKDNLIEIF</sequence>
<keyword evidence="7" id="KW-1185">Reference proteome</keyword>
<dbReference type="PROSITE" id="PS50043">
    <property type="entry name" value="HTH_LUXR_2"/>
    <property type="match status" value="1"/>
</dbReference>
<dbReference type="InterPro" id="IPR001789">
    <property type="entry name" value="Sig_transdc_resp-reg_receiver"/>
</dbReference>
<accession>A0A4R2EC52</accession>
<feature type="domain" description="HTH luxR-type" evidence="4">
    <location>
        <begin position="147"/>
        <end position="212"/>
    </location>
</feature>
<dbReference type="SMART" id="SM00448">
    <property type="entry name" value="REC"/>
    <property type="match status" value="1"/>
</dbReference>
<keyword evidence="2" id="KW-0238">DNA-binding</keyword>
<dbReference type="InterPro" id="IPR011006">
    <property type="entry name" value="CheY-like_superfamily"/>
</dbReference>
<dbReference type="Pfam" id="PF00072">
    <property type="entry name" value="Response_reg"/>
    <property type="match status" value="1"/>
</dbReference>
<evidence type="ECO:0000256" key="1">
    <source>
        <dbReference type="ARBA" id="ARBA00022553"/>
    </source>
</evidence>
<dbReference type="SUPFAM" id="SSF52172">
    <property type="entry name" value="CheY-like"/>
    <property type="match status" value="1"/>
</dbReference>
<gene>
    <name evidence="6" type="ORF">CLV25_10947</name>
</gene>
<dbReference type="PANTHER" id="PTHR43214:SF43">
    <property type="entry name" value="TWO-COMPONENT RESPONSE REGULATOR"/>
    <property type="match status" value="1"/>
</dbReference>
<dbReference type="InterPro" id="IPR000792">
    <property type="entry name" value="Tscrpt_reg_LuxR_C"/>
</dbReference>
<name>A0A4R2EC52_9BACT</name>
<comment type="caution">
    <text evidence="6">The sequence shown here is derived from an EMBL/GenBank/DDBJ whole genome shotgun (WGS) entry which is preliminary data.</text>
</comment>
<dbReference type="InterPro" id="IPR016032">
    <property type="entry name" value="Sig_transdc_resp-reg_C-effctor"/>
</dbReference>
<dbReference type="PANTHER" id="PTHR43214">
    <property type="entry name" value="TWO-COMPONENT RESPONSE REGULATOR"/>
    <property type="match status" value="1"/>
</dbReference>
<reference evidence="6 7" key="1">
    <citation type="submission" date="2019-03" db="EMBL/GenBank/DDBJ databases">
        <title>Genomic Encyclopedia of Archaeal and Bacterial Type Strains, Phase II (KMG-II): from individual species to whole genera.</title>
        <authorList>
            <person name="Goeker M."/>
        </authorList>
    </citation>
    <scope>NUCLEOTIDE SEQUENCE [LARGE SCALE GENOMIC DNA]</scope>
    <source>
        <strain evidence="6 7">RL-C</strain>
    </source>
</reference>
<dbReference type="OrthoDB" id="9797341at2"/>
<evidence type="ECO:0000259" key="4">
    <source>
        <dbReference type="PROSITE" id="PS50043"/>
    </source>
</evidence>
<feature type="modified residue" description="4-aspartylphosphate" evidence="3">
    <location>
        <position position="58"/>
    </location>
</feature>
<dbReference type="GO" id="GO:0000160">
    <property type="term" value="P:phosphorelay signal transduction system"/>
    <property type="evidence" value="ECO:0007669"/>
    <property type="project" value="InterPro"/>
</dbReference>
<dbReference type="SUPFAM" id="SSF46894">
    <property type="entry name" value="C-terminal effector domain of the bipartite response regulators"/>
    <property type="match status" value="1"/>
</dbReference>
<dbReference type="RefSeq" id="WP_131839544.1">
    <property type="nucleotide sequence ID" value="NZ_SLWB01000009.1"/>
</dbReference>
<feature type="domain" description="Response regulatory" evidence="5">
    <location>
        <begin position="7"/>
        <end position="123"/>
    </location>
</feature>
<evidence type="ECO:0000259" key="5">
    <source>
        <dbReference type="PROSITE" id="PS50110"/>
    </source>
</evidence>
<evidence type="ECO:0000313" key="6">
    <source>
        <dbReference type="EMBL" id="TCN66418.1"/>
    </source>
</evidence>
<organism evidence="6 7">
    <name type="scientific">Acetobacteroides hydrogenigenes</name>
    <dbReference type="NCBI Taxonomy" id="979970"/>
    <lineage>
        <taxon>Bacteria</taxon>
        <taxon>Pseudomonadati</taxon>
        <taxon>Bacteroidota</taxon>
        <taxon>Bacteroidia</taxon>
        <taxon>Bacteroidales</taxon>
        <taxon>Rikenellaceae</taxon>
        <taxon>Acetobacteroides</taxon>
    </lineage>
</organism>
<dbReference type="InterPro" id="IPR058245">
    <property type="entry name" value="NreC/VraR/RcsB-like_REC"/>
</dbReference>
<evidence type="ECO:0000256" key="2">
    <source>
        <dbReference type="ARBA" id="ARBA00023125"/>
    </source>
</evidence>
<keyword evidence="1 3" id="KW-0597">Phosphoprotein</keyword>
<dbReference type="EMBL" id="SLWB01000009">
    <property type="protein sequence ID" value="TCN66418.1"/>
    <property type="molecule type" value="Genomic_DNA"/>
</dbReference>
<dbReference type="PROSITE" id="PS50110">
    <property type="entry name" value="RESPONSE_REGULATORY"/>
    <property type="match status" value="1"/>
</dbReference>
<protein>
    <submittedName>
        <fullName evidence="6">Two-component system response regulator NreC</fullName>
    </submittedName>
</protein>
<dbReference type="GO" id="GO:0003677">
    <property type="term" value="F:DNA binding"/>
    <property type="evidence" value="ECO:0007669"/>
    <property type="project" value="UniProtKB-KW"/>
</dbReference>